<evidence type="ECO:0000256" key="3">
    <source>
        <dbReference type="ARBA" id="ARBA00022516"/>
    </source>
</evidence>
<feature type="non-terminal residue" evidence="13">
    <location>
        <position position="265"/>
    </location>
</feature>
<dbReference type="PANTHER" id="PTHR30561:SF9">
    <property type="entry name" value="4-AMINO-4-DEOXY-L-ARABINOSE-PHOSPHOUNDECAPRENOL FLIPPASE SUBUNIT ARNF-RELATED"/>
    <property type="match status" value="1"/>
</dbReference>
<feature type="transmembrane region" description="Helical" evidence="11">
    <location>
        <begin position="154"/>
        <end position="171"/>
    </location>
</feature>
<dbReference type="PANTHER" id="PTHR30561">
    <property type="entry name" value="SMR FAMILY PROTON-DEPENDENT DRUG EFFLUX TRANSPORTER SUGE"/>
    <property type="match status" value="1"/>
</dbReference>
<dbReference type="AlphaFoldDB" id="A0A382M094"/>
<keyword evidence="6 11" id="KW-0812">Transmembrane</keyword>
<comment type="subcellular location">
    <subcellularLocation>
        <location evidence="1">Cell membrane</location>
        <topology evidence="1">Multi-pass membrane protein</topology>
    </subcellularLocation>
</comment>
<evidence type="ECO:0000256" key="2">
    <source>
        <dbReference type="ARBA" id="ARBA00022475"/>
    </source>
</evidence>
<feature type="transmembrane region" description="Helical" evidence="11">
    <location>
        <begin position="115"/>
        <end position="134"/>
    </location>
</feature>
<keyword evidence="3" id="KW-0444">Lipid biosynthesis</keyword>
<keyword evidence="10 11" id="KW-0472">Membrane</keyword>
<evidence type="ECO:0000256" key="6">
    <source>
        <dbReference type="ARBA" id="ARBA00022692"/>
    </source>
</evidence>
<accession>A0A382M094</accession>
<keyword evidence="7" id="KW-0448">Lipopolysaccharide biosynthesis</keyword>
<evidence type="ECO:0000256" key="9">
    <source>
        <dbReference type="ARBA" id="ARBA00023098"/>
    </source>
</evidence>
<keyword evidence="8 11" id="KW-1133">Transmembrane helix</keyword>
<keyword evidence="4" id="KW-0997">Cell inner membrane</keyword>
<reference evidence="13" key="1">
    <citation type="submission" date="2018-05" db="EMBL/GenBank/DDBJ databases">
        <authorList>
            <person name="Lanie J.A."/>
            <person name="Ng W.-L."/>
            <person name="Kazmierczak K.M."/>
            <person name="Andrzejewski T.M."/>
            <person name="Davidsen T.M."/>
            <person name="Wayne K.J."/>
            <person name="Tettelin H."/>
            <person name="Glass J.I."/>
            <person name="Rusch D."/>
            <person name="Podicherti R."/>
            <person name="Tsui H.-C.T."/>
            <person name="Winkler M.E."/>
        </authorList>
    </citation>
    <scope>NUCLEOTIDE SEQUENCE</scope>
</reference>
<evidence type="ECO:0000256" key="10">
    <source>
        <dbReference type="ARBA" id="ARBA00023136"/>
    </source>
</evidence>
<dbReference type="SUPFAM" id="SSF103481">
    <property type="entry name" value="Multidrug resistance efflux transporter EmrE"/>
    <property type="match status" value="1"/>
</dbReference>
<keyword evidence="2" id="KW-1003">Cell membrane</keyword>
<feature type="transmembrane region" description="Helical" evidence="11">
    <location>
        <begin position="183"/>
        <end position="200"/>
    </location>
</feature>
<feature type="transmembrane region" description="Helical" evidence="11">
    <location>
        <begin position="62"/>
        <end position="84"/>
    </location>
</feature>
<proteinExistence type="predicted"/>
<feature type="transmembrane region" description="Helical" evidence="11">
    <location>
        <begin position="220"/>
        <end position="238"/>
    </location>
</feature>
<organism evidence="13">
    <name type="scientific">marine metagenome</name>
    <dbReference type="NCBI Taxonomy" id="408172"/>
    <lineage>
        <taxon>unclassified sequences</taxon>
        <taxon>metagenomes</taxon>
        <taxon>ecological metagenomes</taxon>
    </lineage>
</organism>
<dbReference type="InterPro" id="IPR000390">
    <property type="entry name" value="Small_drug/metabolite_transptr"/>
</dbReference>
<name>A0A382M094_9ZZZZ</name>
<evidence type="ECO:0000256" key="1">
    <source>
        <dbReference type="ARBA" id="ARBA00004651"/>
    </source>
</evidence>
<feature type="transmembrane region" description="Helical" evidence="11">
    <location>
        <begin position="31"/>
        <end position="55"/>
    </location>
</feature>
<evidence type="ECO:0000256" key="5">
    <source>
        <dbReference type="ARBA" id="ARBA00022556"/>
    </source>
</evidence>
<dbReference type="EMBL" id="UINC01090379">
    <property type="protein sequence ID" value="SVC42273.1"/>
    <property type="molecule type" value="Genomic_DNA"/>
</dbReference>
<feature type="domain" description="EamA" evidence="12">
    <location>
        <begin position="7"/>
        <end position="134"/>
    </location>
</feature>
<dbReference type="Gene3D" id="1.10.3730.20">
    <property type="match status" value="1"/>
</dbReference>
<gene>
    <name evidence="13" type="ORF">METZ01_LOCUS295127</name>
</gene>
<evidence type="ECO:0000256" key="4">
    <source>
        <dbReference type="ARBA" id="ARBA00022519"/>
    </source>
</evidence>
<feature type="transmembrane region" description="Helical" evidence="11">
    <location>
        <begin position="90"/>
        <end position="110"/>
    </location>
</feature>
<evidence type="ECO:0000256" key="8">
    <source>
        <dbReference type="ARBA" id="ARBA00022989"/>
    </source>
</evidence>
<dbReference type="GO" id="GO:0022857">
    <property type="term" value="F:transmembrane transporter activity"/>
    <property type="evidence" value="ECO:0007669"/>
    <property type="project" value="InterPro"/>
</dbReference>
<evidence type="ECO:0000256" key="7">
    <source>
        <dbReference type="ARBA" id="ARBA00022985"/>
    </source>
</evidence>
<evidence type="ECO:0000313" key="13">
    <source>
        <dbReference type="EMBL" id="SVC42273.1"/>
    </source>
</evidence>
<dbReference type="Pfam" id="PF00892">
    <property type="entry name" value="EamA"/>
    <property type="match status" value="1"/>
</dbReference>
<dbReference type="GO" id="GO:0009103">
    <property type="term" value="P:lipopolysaccharide biosynthetic process"/>
    <property type="evidence" value="ECO:0007669"/>
    <property type="project" value="UniProtKB-KW"/>
</dbReference>
<evidence type="ECO:0000256" key="11">
    <source>
        <dbReference type="SAM" id="Phobius"/>
    </source>
</evidence>
<sequence length="265" mass="29201">MTPLSLGLVLLSALAHSTWNLLLKRSGEPEIFVWWLLVVEAVLMLPLGVVLFWLFPIAPVGWLFVLATVILHVLYFILLGRGYAQGDLSVVYPIARGFGPMLVPILAVLLLRETVALPAILGIAAIVVGIYIISWTGELQRFLLRPWNIMRNTGARYAVLTGLTIAMYAIIDKRGVSHIQPFLYLYLMSLGSAVLLLPYIRRKWGIQAMGLTWRSSRTSIVLAGLLAFLAYGLVLTAFSLSRVSYVAPAREVGIVVCVVMGVLIL</sequence>
<dbReference type="InterPro" id="IPR037185">
    <property type="entry name" value="EmrE-like"/>
</dbReference>
<dbReference type="GO" id="GO:0005886">
    <property type="term" value="C:plasma membrane"/>
    <property type="evidence" value="ECO:0007669"/>
    <property type="project" value="UniProtKB-SubCell"/>
</dbReference>
<keyword evidence="5" id="KW-0441">Lipid A biosynthesis</keyword>
<keyword evidence="9" id="KW-0443">Lipid metabolism</keyword>
<dbReference type="InterPro" id="IPR000620">
    <property type="entry name" value="EamA_dom"/>
</dbReference>
<evidence type="ECO:0000259" key="12">
    <source>
        <dbReference type="Pfam" id="PF00892"/>
    </source>
</evidence>
<protein>
    <recommendedName>
        <fullName evidence="12">EamA domain-containing protein</fullName>
    </recommendedName>
</protein>